<feature type="region of interest" description="Disordered" evidence="1">
    <location>
        <begin position="84"/>
        <end position="111"/>
    </location>
</feature>
<dbReference type="OMA" id="LHEEQHN"/>
<feature type="compositionally biased region" description="Polar residues" evidence="1">
    <location>
        <begin position="285"/>
        <end position="307"/>
    </location>
</feature>
<feature type="region of interest" description="Disordered" evidence="1">
    <location>
        <begin position="471"/>
        <end position="542"/>
    </location>
</feature>
<feature type="domain" description="PNT" evidence="2">
    <location>
        <begin position="99"/>
        <end position="182"/>
    </location>
</feature>
<dbReference type="PANTHER" id="PTHR48233">
    <property type="entry name" value="MUCIN 4B, ISOFORM B-RELATED"/>
    <property type="match status" value="1"/>
</dbReference>
<evidence type="ECO:0000313" key="3">
    <source>
        <dbReference type="EnsemblMetazoa" id="XP_030845438"/>
    </source>
</evidence>
<name>A0A7M7P5B9_STRPU</name>
<evidence type="ECO:0000313" key="4">
    <source>
        <dbReference type="Proteomes" id="UP000007110"/>
    </source>
</evidence>
<sequence length="542" mass="58504">MKPQVMTISTTILHEEQHNGEIPTKSAKLDILHVKQEPDDISETESTSPRDAPGPRHSHHRKKMMEKWMNVNDGNGVAMKHLSTRNHDNADSRRSSKSPSKSPSSPLPIMSHVPADPRKWAALHVGRWLEAVSAKYALQVNKTDFVMNGRALCLMKREGFLDRVPENGAILFEDFRRRLRQYLTACRQRVRTTYATQGNISLPGRVPHFPTPAGSGAPQMPNSSLVQPSAASPWIAPFSALRRQPGTDRKPAGVLGVPPALHTAQPPQGLQAFLHTAPFGLSNTPLVHGPSSLSNTQGIRQSSSRNDPTFLPPSQAGPSTSTSALVTAINGQYYAAASHMVGASSLHPSLPAPGQPSTAANTVQPCPLHSAPSTLHPAPSTLQTTLPTSFTTTAPRTVTTHVAPTQSASVSTSCSVHSSSPAPDPHSSPYPYLGGQCQLHPSPYYKFVPIYRTMRVVGQFQPIPYGYPRTLPPATLPTTPSEFSSQSQPGRIASPTVTLQAIDQSQALDLSTSNNKSTTRPPSADQHVPSTNDRKRMKTKPL</sequence>
<evidence type="ECO:0000259" key="2">
    <source>
        <dbReference type="PROSITE" id="PS51433"/>
    </source>
</evidence>
<feature type="region of interest" description="Disordered" evidence="1">
    <location>
        <begin position="403"/>
        <end position="429"/>
    </location>
</feature>
<reference evidence="3" key="2">
    <citation type="submission" date="2021-01" db="UniProtKB">
        <authorList>
            <consortium name="EnsemblMetazoa"/>
        </authorList>
    </citation>
    <scope>IDENTIFICATION</scope>
</reference>
<dbReference type="InParanoid" id="A0A7M7P5B9"/>
<reference evidence="4" key="1">
    <citation type="submission" date="2015-02" db="EMBL/GenBank/DDBJ databases">
        <title>Genome sequencing for Strongylocentrotus purpuratus.</title>
        <authorList>
            <person name="Murali S."/>
            <person name="Liu Y."/>
            <person name="Vee V."/>
            <person name="English A."/>
            <person name="Wang M."/>
            <person name="Skinner E."/>
            <person name="Han Y."/>
            <person name="Muzny D.M."/>
            <person name="Worley K.C."/>
            <person name="Gibbs R.A."/>
        </authorList>
    </citation>
    <scope>NUCLEOTIDE SEQUENCE</scope>
</reference>
<keyword evidence="4" id="KW-1185">Reference proteome</keyword>
<dbReference type="InterPro" id="IPR013761">
    <property type="entry name" value="SAM/pointed_sf"/>
</dbReference>
<dbReference type="SMART" id="SM00251">
    <property type="entry name" value="SAM_PNT"/>
    <property type="match status" value="1"/>
</dbReference>
<dbReference type="PROSITE" id="PS51433">
    <property type="entry name" value="PNT"/>
    <property type="match status" value="1"/>
</dbReference>
<dbReference type="Proteomes" id="UP000007110">
    <property type="component" value="Unassembled WGS sequence"/>
</dbReference>
<dbReference type="AlphaFoldDB" id="A0A7M7P5B9"/>
<accession>A0A7M7P5B9</accession>
<dbReference type="Pfam" id="PF02198">
    <property type="entry name" value="SAM_PNT"/>
    <property type="match status" value="1"/>
</dbReference>
<dbReference type="RefSeq" id="XP_030845438.1">
    <property type="nucleotide sequence ID" value="XM_030989578.1"/>
</dbReference>
<feature type="compositionally biased region" description="Polar residues" evidence="1">
    <location>
        <begin position="355"/>
        <end position="364"/>
    </location>
</feature>
<organism evidence="3 4">
    <name type="scientific">Strongylocentrotus purpuratus</name>
    <name type="common">Purple sea urchin</name>
    <dbReference type="NCBI Taxonomy" id="7668"/>
    <lineage>
        <taxon>Eukaryota</taxon>
        <taxon>Metazoa</taxon>
        <taxon>Echinodermata</taxon>
        <taxon>Eleutherozoa</taxon>
        <taxon>Echinozoa</taxon>
        <taxon>Echinoidea</taxon>
        <taxon>Euechinoidea</taxon>
        <taxon>Echinacea</taxon>
        <taxon>Camarodonta</taxon>
        <taxon>Echinidea</taxon>
        <taxon>Strongylocentrotidae</taxon>
        <taxon>Strongylocentrotus</taxon>
    </lineage>
</organism>
<feature type="region of interest" description="Disordered" evidence="1">
    <location>
        <begin position="17"/>
        <end position="61"/>
    </location>
</feature>
<feature type="compositionally biased region" description="Basic and acidic residues" evidence="1">
    <location>
        <begin position="85"/>
        <end position="94"/>
    </location>
</feature>
<feature type="compositionally biased region" description="Low complexity" evidence="1">
    <location>
        <begin position="377"/>
        <end position="387"/>
    </location>
</feature>
<feature type="compositionally biased region" description="Polar residues" evidence="1">
    <location>
        <begin position="481"/>
        <end position="521"/>
    </location>
</feature>
<feature type="compositionally biased region" description="Basic and acidic residues" evidence="1">
    <location>
        <begin position="27"/>
        <end position="38"/>
    </location>
</feature>
<dbReference type="OrthoDB" id="10042983at2759"/>
<feature type="region of interest" description="Disordered" evidence="1">
    <location>
        <begin position="285"/>
        <end position="322"/>
    </location>
</feature>
<feature type="region of interest" description="Disordered" evidence="1">
    <location>
        <begin position="347"/>
        <end position="387"/>
    </location>
</feature>
<evidence type="ECO:0000256" key="1">
    <source>
        <dbReference type="SAM" id="MobiDB-lite"/>
    </source>
</evidence>
<dbReference type="EnsemblMetazoa" id="XM_030989578">
    <property type="protein sequence ID" value="XP_030845438"/>
    <property type="gene ID" value="LOC764183"/>
</dbReference>
<dbReference type="InterPro" id="IPR003118">
    <property type="entry name" value="Pointed_dom"/>
</dbReference>
<dbReference type="CDD" id="cd08536">
    <property type="entry name" value="SAM_PNT-Mae"/>
    <property type="match status" value="1"/>
</dbReference>
<dbReference type="GO" id="GO:0043565">
    <property type="term" value="F:sequence-specific DNA binding"/>
    <property type="evidence" value="ECO:0007669"/>
    <property type="project" value="InterPro"/>
</dbReference>
<dbReference type="Gene3D" id="1.10.150.50">
    <property type="entry name" value="Transcription Factor, Ets-1"/>
    <property type="match status" value="1"/>
</dbReference>
<dbReference type="GeneID" id="764183"/>
<dbReference type="PANTHER" id="PTHR48233:SF4">
    <property type="entry name" value="MUCIN 4B, ISOFORM B-RELATED"/>
    <property type="match status" value="1"/>
</dbReference>
<dbReference type="KEGG" id="spu:764183"/>
<feature type="compositionally biased region" description="Low complexity" evidence="1">
    <location>
        <begin position="403"/>
        <end position="421"/>
    </location>
</feature>
<protein>
    <recommendedName>
        <fullName evidence="2">PNT domain-containing protein</fullName>
    </recommendedName>
</protein>
<proteinExistence type="predicted"/>
<dbReference type="SUPFAM" id="SSF47769">
    <property type="entry name" value="SAM/Pointed domain"/>
    <property type="match status" value="1"/>
</dbReference>
<dbReference type="InterPro" id="IPR053361">
    <property type="entry name" value="Vulval_dev_neg_regulator"/>
</dbReference>